<accession>A0AAU7PNC5</accession>
<protein>
    <submittedName>
        <fullName evidence="2">Uncharacterized protein</fullName>
    </submittedName>
</protein>
<dbReference type="EMBL" id="CP157940">
    <property type="protein sequence ID" value="XBS53286.1"/>
    <property type="molecule type" value="Genomic_DNA"/>
</dbReference>
<keyword evidence="1" id="KW-0812">Transmembrane</keyword>
<reference evidence="2" key="1">
    <citation type="submission" date="2024-06" db="EMBL/GenBank/DDBJ databases">
        <title>Lacrimispora cavernae sp. nov., a novel anaerobe isolated from bat guano pile inside a cave.</title>
        <authorList>
            <person name="Miller S.L."/>
            <person name="Lu N."/>
            <person name="King J."/>
            <person name="Sankaranarayanan K."/>
            <person name="Lawson P.A."/>
        </authorList>
    </citation>
    <scope>NUCLEOTIDE SEQUENCE</scope>
    <source>
        <strain evidence="2">BS-2</strain>
    </source>
</reference>
<dbReference type="RefSeq" id="WP_349945198.1">
    <property type="nucleotide sequence ID" value="NZ_CP157940.1"/>
</dbReference>
<evidence type="ECO:0000313" key="2">
    <source>
        <dbReference type="EMBL" id="XBS53286.1"/>
    </source>
</evidence>
<evidence type="ECO:0000256" key="1">
    <source>
        <dbReference type="SAM" id="Phobius"/>
    </source>
</evidence>
<proteinExistence type="predicted"/>
<feature type="transmembrane region" description="Helical" evidence="1">
    <location>
        <begin position="6"/>
        <end position="25"/>
    </location>
</feature>
<sequence length="210" mass="24328">MITALISAGATLTVAIITLIINAYIERFRSKLEIQQKMLQSKRENLNDVYKILISIISLYPSSSPNDIMKFVEYSPNYSMEHYDAVLRSLDYQAEDYKNQLNVVNLDYERKSDIETQISNREYVKNKISENRDEYYIARDKYKSFCECDKVAFDLYAGQEVRNRLVEFEVVIHNVFISGQNAGEDGDPINNIIHVSRINLINSMRSDLGI</sequence>
<dbReference type="AlphaFoldDB" id="A0AAU7PNC5"/>
<organism evidence="2">
    <name type="scientific">Lacrimispora sp. BS-2</name>
    <dbReference type="NCBI Taxonomy" id="3151850"/>
    <lineage>
        <taxon>Bacteria</taxon>
        <taxon>Bacillati</taxon>
        <taxon>Bacillota</taxon>
        <taxon>Clostridia</taxon>
        <taxon>Lachnospirales</taxon>
        <taxon>Lachnospiraceae</taxon>
        <taxon>Lacrimispora</taxon>
    </lineage>
</organism>
<name>A0AAU7PNC5_9FIRM</name>
<keyword evidence="1" id="KW-0472">Membrane</keyword>
<keyword evidence="1" id="KW-1133">Transmembrane helix</keyword>
<gene>
    <name evidence="2" type="ORF">ABFV83_15865</name>
</gene>